<accession>W7IVC2</accession>
<protein>
    <submittedName>
        <fullName evidence="1">Uncharacterized protein</fullName>
    </submittedName>
</protein>
<evidence type="ECO:0000313" key="1">
    <source>
        <dbReference type="EMBL" id="EWC60351.1"/>
    </source>
</evidence>
<keyword evidence="2" id="KW-1185">Reference proteome</keyword>
<organism evidence="1 2">
    <name type="scientific">Actinokineospora spheciospongiae</name>
    <dbReference type="NCBI Taxonomy" id="909613"/>
    <lineage>
        <taxon>Bacteria</taxon>
        <taxon>Bacillati</taxon>
        <taxon>Actinomycetota</taxon>
        <taxon>Actinomycetes</taxon>
        <taxon>Pseudonocardiales</taxon>
        <taxon>Pseudonocardiaceae</taxon>
        <taxon>Actinokineospora</taxon>
    </lineage>
</organism>
<dbReference type="EMBL" id="AYXG01000165">
    <property type="protein sequence ID" value="EWC60351.1"/>
    <property type="molecule type" value="Genomic_DNA"/>
</dbReference>
<proteinExistence type="predicted"/>
<sequence>MAGRPAGGWWGGRRLRRCGFDVGAARPVVGGGAAGGSAWGPPGWRLVGWLAAVPGGIAGGGPPGWRVAGGWRLRR</sequence>
<name>W7IVC2_9PSEU</name>
<evidence type="ECO:0000313" key="2">
    <source>
        <dbReference type="Proteomes" id="UP000019277"/>
    </source>
</evidence>
<reference evidence="1 2" key="1">
    <citation type="journal article" date="2014" name="Genome Announc.">
        <title>Draft Genome Sequence of the Antitrypanosomally Active Sponge-Associated Bacterium Actinokineospora sp. Strain EG49.</title>
        <authorList>
            <person name="Harjes J."/>
            <person name="Ryu T."/>
            <person name="Abdelmohsen U.R."/>
            <person name="Moitinho-Silva L."/>
            <person name="Horn H."/>
            <person name="Ravasi T."/>
            <person name="Hentschel U."/>
        </authorList>
    </citation>
    <scope>NUCLEOTIDE SEQUENCE [LARGE SCALE GENOMIC DNA]</scope>
    <source>
        <strain evidence="1 2">EG49</strain>
    </source>
</reference>
<dbReference type="Proteomes" id="UP000019277">
    <property type="component" value="Unassembled WGS sequence"/>
</dbReference>
<dbReference type="AlphaFoldDB" id="W7IVC2"/>
<gene>
    <name evidence="1" type="ORF">UO65_4459</name>
</gene>
<comment type="caution">
    <text evidence="1">The sequence shown here is derived from an EMBL/GenBank/DDBJ whole genome shotgun (WGS) entry which is preliminary data.</text>
</comment>